<protein>
    <submittedName>
        <fullName evidence="2">Uncharacterized protein</fullName>
    </submittedName>
</protein>
<keyword evidence="3" id="KW-1185">Reference proteome</keyword>
<comment type="caution">
    <text evidence="2">The sequence shown here is derived from an EMBL/GenBank/DDBJ whole genome shotgun (WGS) entry which is preliminary data.</text>
</comment>
<gene>
    <name evidence="2" type="ORF">AMECASPLE_013970</name>
</gene>
<sequence length="184" mass="19958">MKVGMCDCDRVCLFFVSGLVLGCSLSWISVGPPSNVGPIPSPPHYLPVVGVSPRWCTCGSRYLGWVLWCELAQSRWLLARAWTLGLCRGSPWRVISPRVSGLWVHGRICLGVDGCRACGLITPAPWGFCTVAARWFPWDSPLLFSGGVVVVLAVVLLGFLHSGGPLDVCGLMSVAPYLFRVQLK</sequence>
<feature type="transmembrane region" description="Helical" evidence="1">
    <location>
        <begin position="142"/>
        <end position="160"/>
    </location>
</feature>
<keyword evidence="1" id="KW-0812">Transmembrane</keyword>
<evidence type="ECO:0000313" key="2">
    <source>
        <dbReference type="EMBL" id="MEQ2303176.1"/>
    </source>
</evidence>
<name>A0ABV0ZAU5_9TELE</name>
<reference evidence="2 3" key="1">
    <citation type="submission" date="2021-06" db="EMBL/GenBank/DDBJ databases">
        <authorList>
            <person name="Palmer J.M."/>
        </authorList>
    </citation>
    <scope>NUCLEOTIDE SEQUENCE [LARGE SCALE GENOMIC DNA]</scope>
    <source>
        <strain evidence="2 3">AS_MEX2019</strain>
        <tissue evidence="2">Muscle</tissue>
    </source>
</reference>
<proteinExistence type="predicted"/>
<evidence type="ECO:0000256" key="1">
    <source>
        <dbReference type="SAM" id="Phobius"/>
    </source>
</evidence>
<dbReference type="PROSITE" id="PS51257">
    <property type="entry name" value="PROKAR_LIPOPROTEIN"/>
    <property type="match status" value="1"/>
</dbReference>
<evidence type="ECO:0000313" key="3">
    <source>
        <dbReference type="Proteomes" id="UP001469553"/>
    </source>
</evidence>
<dbReference type="EMBL" id="JAHRIP010057361">
    <property type="protein sequence ID" value="MEQ2303176.1"/>
    <property type="molecule type" value="Genomic_DNA"/>
</dbReference>
<accession>A0ABV0ZAU5</accession>
<organism evidence="2 3">
    <name type="scientific">Ameca splendens</name>
    <dbReference type="NCBI Taxonomy" id="208324"/>
    <lineage>
        <taxon>Eukaryota</taxon>
        <taxon>Metazoa</taxon>
        <taxon>Chordata</taxon>
        <taxon>Craniata</taxon>
        <taxon>Vertebrata</taxon>
        <taxon>Euteleostomi</taxon>
        <taxon>Actinopterygii</taxon>
        <taxon>Neopterygii</taxon>
        <taxon>Teleostei</taxon>
        <taxon>Neoteleostei</taxon>
        <taxon>Acanthomorphata</taxon>
        <taxon>Ovalentaria</taxon>
        <taxon>Atherinomorphae</taxon>
        <taxon>Cyprinodontiformes</taxon>
        <taxon>Goodeidae</taxon>
        <taxon>Ameca</taxon>
    </lineage>
</organism>
<keyword evidence="1" id="KW-1133">Transmembrane helix</keyword>
<dbReference type="Proteomes" id="UP001469553">
    <property type="component" value="Unassembled WGS sequence"/>
</dbReference>
<feature type="transmembrane region" description="Helical" evidence="1">
    <location>
        <begin position="12"/>
        <end position="30"/>
    </location>
</feature>
<keyword evidence="1" id="KW-0472">Membrane</keyword>